<dbReference type="Pfam" id="PF20431">
    <property type="entry name" value="E_motif"/>
    <property type="match status" value="1"/>
</dbReference>
<keyword evidence="4" id="KW-1185">Reference proteome</keyword>
<dbReference type="Gene3D" id="1.25.40.10">
    <property type="entry name" value="Tetratricopeptide repeat domain"/>
    <property type="match status" value="1"/>
</dbReference>
<dbReference type="AlphaFoldDB" id="A0A835LH53"/>
<name>A0A835LH53_9MAGN</name>
<dbReference type="GO" id="GO:0009451">
    <property type="term" value="P:RNA modification"/>
    <property type="evidence" value="ECO:0007669"/>
    <property type="project" value="InterPro"/>
</dbReference>
<evidence type="ECO:0000256" key="2">
    <source>
        <dbReference type="PROSITE-ProRule" id="PRU00708"/>
    </source>
</evidence>
<organism evidence="3 4">
    <name type="scientific">Coptis chinensis</name>
    <dbReference type="NCBI Taxonomy" id="261450"/>
    <lineage>
        <taxon>Eukaryota</taxon>
        <taxon>Viridiplantae</taxon>
        <taxon>Streptophyta</taxon>
        <taxon>Embryophyta</taxon>
        <taxon>Tracheophyta</taxon>
        <taxon>Spermatophyta</taxon>
        <taxon>Magnoliopsida</taxon>
        <taxon>Ranunculales</taxon>
        <taxon>Ranunculaceae</taxon>
        <taxon>Coptidoideae</taxon>
        <taxon>Coptis</taxon>
    </lineage>
</organism>
<dbReference type="Proteomes" id="UP000631114">
    <property type="component" value="Unassembled WGS sequence"/>
</dbReference>
<comment type="caution">
    <text evidence="3">The sequence shown here is derived from an EMBL/GenBank/DDBJ whole genome shotgun (WGS) entry which is preliminary data.</text>
</comment>
<evidence type="ECO:0008006" key="5">
    <source>
        <dbReference type="Google" id="ProtNLM"/>
    </source>
</evidence>
<dbReference type="PANTHER" id="PTHR47926">
    <property type="entry name" value="PENTATRICOPEPTIDE REPEAT-CONTAINING PROTEIN"/>
    <property type="match status" value="1"/>
</dbReference>
<dbReference type="OrthoDB" id="1859199at2759"/>
<sequence length="242" mass="27714">MRIEYDLIPELDQYACMVDLYGKTGQLTKAKKTMDEMPFEPNVVMLSSFLGSCRVYGEVQLGGEAANQLFKMDPCSAAPYVTLANIYAEAGMWNEVRQVRRTMREKGIRKNTGLSWIEVEKKVHVFSVSDTSHPQLLDIYAELDMLTMEAMEAGYMPRMKHVSEDNTNECMVIDGCKSKEYSPCPSLIYLQDFAISLILQILYELRQRFQIAKVENYAIIDDLFIKHTVVVHTVLNNRVKTV</sequence>
<feature type="repeat" description="PPR" evidence="2">
    <location>
        <begin position="76"/>
        <end position="110"/>
    </location>
</feature>
<dbReference type="NCBIfam" id="TIGR00756">
    <property type="entry name" value="PPR"/>
    <property type="match status" value="1"/>
</dbReference>
<dbReference type="FunFam" id="1.25.40.10:FF:000366">
    <property type="entry name" value="Pentatricopeptide (PPR) repeat-containing protein"/>
    <property type="match status" value="1"/>
</dbReference>
<dbReference type="InterPro" id="IPR002885">
    <property type="entry name" value="PPR_rpt"/>
</dbReference>
<dbReference type="PANTHER" id="PTHR47926:SF471">
    <property type="entry name" value="DYW DOMAIN-CONTAINING PROTEIN"/>
    <property type="match status" value="1"/>
</dbReference>
<proteinExistence type="predicted"/>
<dbReference type="InterPro" id="IPR011990">
    <property type="entry name" value="TPR-like_helical_dom_sf"/>
</dbReference>
<dbReference type="Pfam" id="PF01535">
    <property type="entry name" value="PPR"/>
    <property type="match status" value="1"/>
</dbReference>
<evidence type="ECO:0000313" key="4">
    <source>
        <dbReference type="Proteomes" id="UP000631114"/>
    </source>
</evidence>
<evidence type="ECO:0000313" key="3">
    <source>
        <dbReference type="EMBL" id="KAF9587171.1"/>
    </source>
</evidence>
<dbReference type="InterPro" id="IPR046960">
    <property type="entry name" value="PPR_At4g14850-like_plant"/>
</dbReference>
<evidence type="ECO:0000256" key="1">
    <source>
        <dbReference type="ARBA" id="ARBA00022737"/>
    </source>
</evidence>
<dbReference type="PROSITE" id="PS51375">
    <property type="entry name" value="PPR"/>
    <property type="match status" value="1"/>
</dbReference>
<keyword evidence="1" id="KW-0677">Repeat</keyword>
<reference evidence="3 4" key="1">
    <citation type="submission" date="2020-10" db="EMBL/GenBank/DDBJ databases">
        <title>The Coptis chinensis genome and diversification of protoberbering-type alkaloids.</title>
        <authorList>
            <person name="Wang B."/>
            <person name="Shu S."/>
            <person name="Song C."/>
            <person name="Liu Y."/>
        </authorList>
    </citation>
    <scope>NUCLEOTIDE SEQUENCE [LARGE SCALE GENOMIC DNA]</scope>
    <source>
        <strain evidence="3">HL-2020</strain>
        <tissue evidence="3">Leaf</tissue>
    </source>
</reference>
<dbReference type="InterPro" id="IPR046848">
    <property type="entry name" value="E_motif"/>
</dbReference>
<accession>A0A835LH53</accession>
<protein>
    <recommendedName>
        <fullName evidence="5">Pentatricopeptide repeat-containing protein</fullName>
    </recommendedName>
</protein>
<gene>
    <name evidence="3" type="ORF">IFM89_039611</name>
</gene>
<dbReference type="GO" id="GO:0003723">
    <property type="term" value="F:RNA binding"/>
    <property type="evidence" value="ECO:0007669"/>
    <property type="project" value="InterPro"/>
</dbReference>
<dbReference type="EMBL" id="JADFTS010000034">
    <property type="protein sequence ID" value="KAF9587171.1"/>
    <property type="molecule type" value="Genomic_DNA"/>
</dbReference>